<dbReference type="AlphaFoldDB" id="A0A370CCI8"/>
<name>A0A370CCI8_ASPNG</name>
<accession>A0A370CCI8</accession>
<protein>
    <submittedName>
        <fullName evidence="1">Uncharacterized protein</fullName>
    </submittedName>
</protein>
<reference evidence="1 2" key="1">
    <citation type="submission" date="2018-07" db="EMBL/GenBank/DDBJ databases">
        <title>Section-level genome sequencing of Aspergillus section Nigri to investigate inter- and intra-species variation.</title>
        <authorList>
            <consortium name="DOE Joint Genome Institute"/>
            <person name="Vesth T.C."/>
            <person name="Nybo J.L."/>
            <person name="Theobald S."/>
            <person name="Frisvad J.C."/>
            <person name="Larsen T.O."/>
            <person name="Nielsen K.F."/>
            <person name="Hoof J.B."/>
            <person name="Brandl J."/>
            <person name="Salamov A."/>
            <person name="Riley R."/>
            <person name="Gladden J.M."/>
            <person name="Phatale P."/>
            <person name="Nielsen M.T."/>
            <person name="Lyhne E.K."/>
            <person name="Kogle M.E."/>
            <person name="Strasser K."/>
            <person name="McDonnell E."/>
            <person name="Barry K."/>
            <person name="Clum A."/>
            <person name="Chen C."/>
            <person name="Nolan M."/>
            <person name="Sandor L."/>
            <person name="Kuo A."/>
            <person name="Lipzen A."/>
            <person name="Hainaut M."/>
            <person name="Drula E."/>
            <person name="Tsang A."/>
            <person name="Magnuson J.K."/>
            <person name="Henrissat B."/>
            <person name="Wiebenga A."/>
            <person name="Simmons B.A."/>
            <person name="Makela M.R."/>
            <person name="De vries R.P."/>
            <person name="Grigoriev I.V."/>
            <person name="Mortensen U.H."/>
            <person name="Baker S.E."/>
            <person name="Andersen M.R."/>
        </authorList>
    </citation>
    <scope>NUCLEOTIDE SEQUENCE [LARGE SCALE GENOMIC DNA]</scope>
    <source>
        <strain evidence="1 2">ATCC 13496</strain>
    </source>
</reference>
<organism evidence="1 2">
    <name type="scientific">Aspergillus niger ATCC 13496</name>
    <dbReference type="NCBI Taxonomy" id="1353008"/>
    <lineage>
        <taxon>Eukaryota</taxon>
        <taxon>Fungi</taxon>
        <taxon>Dikarya</taxon>
        <taxon>Ascomycota</taxon>
        <taxon>Pezizomycotina</taxon>
        <taxon>Eurotiomycetes</taxon>
        <taxon>Eurotiomycetidae</taxon>
        <taxon>Eurotiales</taxon>
        <taxon>Aspergillaceae</taxon>
        <taxon>Aspergillus</taxon>
        <taxon>Aspergillus subgen. Circumdati</taxon>
    </lineage>
</organism>
<evidence type="ECO:0000313" key="2">
    <source>
        <dbReference type="Proteomes" id="UP000253845"/>
    </source>
</evidence>
<dbReference type="Proteomes" id="UP000253845">
    <property type="component" value="Unassembled WGS sequence"/>
</dbReference>
<dbReference type="VEuPathDB" id="FungiDB:M747DRAFT_115781"/>
<proteinExistence type="predicted"/>
<gene>
    <name evidence="1" type="ORF">M747DRAFT_115781</name>
</gene>
<sequence>MHFPRLVSAEASYHVPSCSFPVHPLHVGTHLSDRSDANVGHAAVAYPPSWRVAKSLRTSPRQVEGCLELVIRRPTASLLRSVALYMSTWASRSQEFPATRCPVTWGFSGFTEMLWEQDLNRDAYVVHFDTSRTHSCRGTISRLLDFSTSWHVLI</sequence>
<evidence type="ECO:0000313" key="1">
    <source>
        <dbReference type="EMBL" id="RDH24296.1"/>
    </source>
</evidence>
<dbReference type="EMBL" id="KZ851902">
    <property type="protein sequence ID" value="RDH24296.1"/>
    <property type="molecule type" value="Genomic_DNA"/>
</dbReference>